<evidence type="ECO:0000256" key="5">
    <source>
        <dbReference type="RuleBase" id="RU000461"/>
    </source>
</evidence>
<proteinExistence type="inferred from homology"/>
<dbReference type="EMBL" id="JAELUR010000001">
    <property type="protein sequence ID" value="KAG7438752.1"/>
    <property type="molecule type" value="Genomic_DNA"/>
</dbReference>
<organism evidence="6 7">
    <name type="scientific">Fusarium oxysporum f. sp. raphani</name>
    <dbReference type="NCBI Taxonomy" id="96318"/>
    <lineage>
        <taxon>Eukaryota</taxon>
        <taxon>Fungi</taxon>
        <taxon>Dikarya</taxon>
        <taxon>Ascomycota</taxon>
        <taxon>Pezizomycotina</taxon>
        <taxon>Sordariomycetes</taxon>
        <taxon>Hypocreomycetidae</taxon>
        <taxon>Hypocreales</taxon>
        <taxon>Nectriaceae</taxon>
        <taxon>Fusarium</taxon>
        <taxon>Fusarium oxysporum species complex</taxon>
    </lineage>
</organism>
<sequence length="369" mass="41445">MKQHAWLSSTALQDVESRTLLYDYLTEPDLWNQANARYASSLIMSMVFGRRTKMGDANVDRIIETNNEIMKMFEPGSSLIDSFPFLAYIPLPKAIQPWRWWGDSVFEQSKKNFSEEFEGLAARQQQGKNVTCFVSEFKRLGRDKVLDYESTVFLAGSLIEAGSDTTRVALNQLVAGAALFPDFVQRARQDLDNLCGADAQRLPVASDIASLPYIKAIGKEVLRWNISFPEIAHSLIEDDSFEGYNIPAGTNVIWNSWGVHMDASEYENPETFLPERFMNEDLDKPIKGHLAFGAGRRVCPGWVIASNSLHLLIARVLYCFDFHQVPGHPIPVGKPFEIGTEKPYEVRISVRSTAHAALIKADCAEAANF</sequence>
<evidence type="ECO:0000256" key="2">
    <source>
        <dbReference type="ARBA" id="ARBA00022723"/>
    </source>
</evidence>
<keyword evidence="4 5" id="KW-0408">Iron</keyword>
<evidence type="ECO:0000256" key="3">
    <source>
        <dbReference type="ARBA" id="ARBA00023002"/>
    </source>
</evidence>
<dbReference type="InterPro" id="IPR050364">
    <property type="entry name" value="Cytochrome_P450_fung"/>
</dbReference>
<dbReference type="GO" id="GO:0005506">
    <property type="term" value="F:iron ion binding"/>
    <property type="evidence" value="ECO:0007669"/>
    <property type="project" value="InterPro"/>
</dbReference>
<dbReference type="Proteomes" id="UP000693942">
    <property type="component" value="Unassembled WGS sequence"/>
</dbReference>
<dbReference type="GO" id="GO:0004497">
    <property type="term" value="F:monooxygenase activity"/>
    <property type="evidence" value="ECO:0007669"/>
    <property type="project" value="UniProtKB-KW"/>
</dbReference>
<keyword evidence="5" id="KW-0349">Heme</keyword>
<gene>
    <name evidence="6" type="primary">atE</name>
    <name evidence="6" type="ORF">Forpi1262_v000154</name>
</gene>
<dbReference type="GO" id="GO:0016705">
    <property type="term" value="F:oxidoreductase activity, acting on paired donors, with incorporation or reduction of molecular oxygen"/>
    <property type="evidence" value="ECO:0007669"/>
    <property type="project" value="InterPro"/>
</dbReference>
<dbReference type="InterPro" id="IPR001128">
    <property type="entry name" value="Cyt_P450"/>
</dbReference>
<dbReference type="PROSITE" id="PS00086">
    <property type="entry name" value="CYTOCHROME_P450"/>
    <property type="match status" value="1"/>
</dbReference>
<protein>
    <submittedName>
        <fullName evidence="6">Cytochrome P450 monooxygenase atE</fullName>
    </submittedName>
</protein>
<dbReference type="PANTHER" id="PTHR46300:SF12">
    <property type="entry name" value="P450, PUTATIVE (EUROFUNG)-RELATED"/>
    <property type="match status" value="1"/>
</dbReference>
<dbReference type="GO" id="GO:0020037">
    <property type="term" value="F:heme binding"/>
    <property type="evidence" value="ECO:0007669"/>
    <property type="project" value="InterPro"/>
</dbReference>
<evidence type="ECO:0000256" key="1">
    <source>
        <dbReference type="ARBA" id="ARBA00010617"/>
    </source>
</evidence>
<comment type="caution">
    <text evidence="6">The sequence shown here is derived from an EMBL/GenBank/DDBJ whole genome shotgun (WGS) entry which is preliminary data.</text>
</comment>
<accession>A0A8J5QDJ7</accession>
<evidence type="ECO:0000313" key="7">
    <source>
        <dbReference type="Proteomes" id="UP000693942"/>
    </source>
</evidence>
<dbReference type="Pfam" id="PF00067">
    <property type="entry name" value="p450"/>
    <property type="match status" value="1"/>
</dbReference>
<evidence type="ECO:0000313" key="6">
    <source>
        <dbReference type="EMBL" id="KAG7438752.1"/>
    </source>
</evidence>
<keyword evidence="2 5" id="KW-0479">Metal-binding</keyword>
<keyword evidence="5 6" id="KW-0503">Monooxygenase</keyword>
<dbReference type="InterPro" id="IPR017972">
    <property type="entry name" value="Cyt_P450_CS"/>
</dbReference>
<dbReference type="AlphaFoldDB" id="A0A8J5QDJ7"/>
<reference evidence="6" key="1">
    <citation type="submission" date="2021-04" db="EMBL/GenBank/DDBJ databases">
        <title>First draft genome resource for Brassicaceae pathogens Fusarium oxysporum f. sp. raphani and Fusarium oxysporum f. sp. rapae.</title>
        <authorList>
            <person name="Asai S."/>
        </authorList>
    </citation>
    <scope>NUCLEOTIDE SEQUENCE</scope>
    <source>
        <strain evidence="6">Tf1262</strain>
    </source>
</reference>
<name>A0A8J5QDJ7_FUSOX</name>
<comment type="similarity">
    <text evidence="1 5">Belongs to the cytochrome P450 family.</text>
</comment>
<dbReference type="PANTHER" id="PTHR46300">
    <property type="entry name" value="P450, PUTATIVE (EUROFUNG)-RELATED-RELATED"/>
    <property type="match status" value="1"/>
</dbReference>
<evidence type="ECO:0000256" key="4">
    <source>
        <dbReference type="ARBA" id="ARBA00023004"/>
    </source>
</evidence>
<keyword evidence="3 5" id="KW-0560">Oxidoreductase</keyword>